<keyword evidence="4" id="KW-0433">Leucine-rich repeat</keyword>
<evidence type="ECO:0000256" key="1">
    <source>
        <dbReference type="ARBA" id="ARBA00004251"/>
    </source>
</evidence>
<evidence type="ECO:0000256" key="3">
    <source>
        <dbReference type="ARBA" id="ARBA00022475"/>
    </source>
</evidence>
<name>A0A1D1Y6B0_9ARAE</name>
<evidence type="ECO:0000256" key="5">
    <source>
        <dbReference type="ARBA" id="ARBA00022692"/>
    </source>
</evidence>
<evidence type="ECO:0000256" key="7">
    <source>
        <dbReference type="ARBA" id="ARBA00022737"/>
    </source>
</evidence>
<dbReference type="FunFam" id="3.80.10.10:FF:000095">
    <property type="entry name" value="LRR receptor-like serine/threonine-protein kinase GSO1"/>
    <property type="match status" value="1"/>
</dbReference>
<dbReference type="SUPFAM" id="SSF52047">
    <property type="entry name" value="RNI-like"/>
    <property type="match status" value="2"/>
</dbReference>
<dbReference type="InterPro" id="IPR003591">
    <property type="entry name" value="Leu-rich_rpt_typical-subtyp"/>
</dbReference>
<dbReference type="PROSITE" id="PS51450">
    <property type="entry name" value="LRR"/>
    <property type="match status" value="1"/>
</dbReference>
<dbReference type="AlphaFoldDB" id="A0A1D1Y6B0"/>
<gene>
    <name evidence="15" type="primary">RLP12_6</name>
    <name evidence="15" type="ORF">g.58290</name>
</gene>
<feature type="chain" id="PRO_5008899965" evidence="13">
    <location>
        <begin position="29"/>
        <end position="1098"/>
    </location>
</feature>
<evidence type="ECO:0000256" key="2">
    <source>
        <dbReference type="ARBA" id="ARBA00009592"/>
    </source>
</evidence>
<feature type="domain" description="Leucine-rich repeat-containing N-terminal plant-type" evidence="14">
    <location>
        <begin position="39"/>
        <end position="80"/>
    </location>
</feature>
<comment type="subcellular location">
    <subcellularLocation>
        <location evidence="1">Cell membrane</location>
        <topology evidence="1">Single-pass type I membrane protein</topology>
    </subcellularLocation>
</comment>
<dbReference type="FunFam" id="3.80.10.10:FF:000041">
    <property type="entry name" value="LRR receptor-like serine/threonine-protein kinase ERECTA"/>
    <property type="match status" value="1"/>
</dbReference>
<dbReference type="SUPFAM" id="SSF52058">
    <property type="entry name" value="L domain-like"/>
    <property type="match status" value="1"/>
</dbReference>
<keyword evidence="5 12" id="KW-0812">Transmembrane</keyword>
<evidence type="ECO:0000313" key="15">
    <source>
        <dbReference type="EMBL" id="JAT50170.1"/>
    </source>
</evidence>
<evidence type="ECO:0000256" key="8">
    <source>
        <dbReference type="ARBA" id="ARBA00022989"/>
    </source>
</evidence>
<feature type="signal peptide" evidence="13">
    <location>
        <begin position="1"/>
        <end position="28"/>
    </location>
</feature>
<dbReference type="Pfam" id="PF00560">
    <property type="entry name" value="LRR_1"/>
    <property type="match status" value="9"/>
</dbReference>
<evidence type="ECO:0000256" key="9">
    <source>
        <dbReference type="ARBA" id="ARBA00023136"/>
    </source>
</evidence>
<keyword evidence="8 12" id="KW-1133">Transmembrane helix</keyword>
<keyword evidence="7" id="KW-0677">Repeat</keyword>
<dbReference type="InterPro" id="IPR013210">
    <property type="entry name" value="LRR_N_plant-typ"/>
</dbReference>
<keyword evidence="9 12" id="KW-0472">Membrane</keyword>
<sequence>MSRRPSAIPHRFLLLLLFFLLWCASSGGQQRTASAQCLPDQSAALLRLKQGFNHSTLGALLPSWRPGTDCCRGWAGVTCDVASGRVLALDLSNSTISGDVNPALFQLTSLRSLNLSCNQFDPVPMPSEGFGMLANLTHLNLSDSGFDGQIPVGISRLKGLVSLDLSVHNICSSSSLRLQSPDLKTLVRGLANLTVLYLDGVNISADGHQWGQALSSYVPNLRELSLSGCSLSGPIDPSLYRLTSLTLLRLHQNNLSSEVPGFLGDFSSLTLLRLSSCGLRGSLPSTIFSLPLLRTLDLSKNPTLSGSLLPGFPANSTLEQLLLFDTSFSGNLPDSLGNLRFLKILRLSGCNFSGRLPASFPHLARLVYADLSSNNFTGPIPSFANISKLDLQNNSLTGSVRPWLFHHPSLQTLRLSSNQLHGGLGEFRPVNSVLEIVDLRNNKLQGPIPESVSNLRGVKELRLSSNRFNGTVGLHMFGDLGNLSILDLSNNMLTVETTPSSPASFPNVSTLNLASCNVAEFPDLLRNQARLSRLDLSNNRIHGAVPTWLWSVGNGALAYLNLSHNSLTGFESSPDLSASTLSVLDLHSNKLRGAIPRPPPSNIVVDYSDNSFTSVLPPDIGSSLNFTIFFSVSNNSVRGEIPESICSSSYLQVLDLSLNCLRGEIPRCLADGENDLRVLNLRGNRLSGSLPNTFEEGYCKLRTLNVNGNRVGGTVPQNLSRCGMLEVLDLGNNQIEGTFPFWLGELPGLRVLVLRSNRFHGPLQRLGRPPCSNCTFSMVQIMDLSSNQFNGTLPTATLRSWRAMTATGRGQDAFQVGSVGFLNLTRLYYQDTVTVRVKGMEMTLVKLLTIFTSIDLSNNSFVGSIPEEVGELSSLRVLNMSRNGLTGRIPSNIASLKVLESLDLSCNNLSGEIPPSLASLTFLSVLNLSNNQLVGQIPQGGQISTFTDASFLGNQGLCGIPLKRTCPNKAVARPATPASNSMRELNWDFIFVGLGYGGGLALVMGPFVFWSNGRRWYNQHVDRMLWAVVPSGLWLCGECRDGKVDAEERVGGGSDTEEEEEEEQVVEERRYCVFCTQLEVRGQSLTVRHVHCSCNLEQ</sequence>
<evidence type="ECO:0000256" key="13">
    <source>
        <dbReference type="SAM" id="SignalP"/>
    </source>
</evidence>
<dbReference type="InterPro" id="IPR032675">
    <property type="entry name" value="LRR_dom_sf"/>
</dbReference>
<proteinExistence type="inferred from homology"/>
<evidence type="ECO:0000256" key="12">
    <source>
        <dbReference type="SAM" id="Phobius"/>
    </source>
</evidence>
<dbReference type="Gene3D" id="3.80.10.10">
    <property type="entry name" value="Ribonuclease Inhibitor"/>
    <property type="match status" value="6"/>
</dbReference>
<protein>
    <submittedName>
        <fullName evidence="15">Receptor-like protein 12</fullName>
    </submittedName>
</protein>
<keyword evidence="6 13" id="KW-0732">Signal</keyword>
<dbReference type="PANTHER" id="PTHR48061">
    <property type="entry name" value="LEUCINE-RICH REPEAT RECEPTOR PROTEIN KINASE EMS1-LIKE-RELATED"/>
    <property type="match status" value="1"/>
</dbReference>
<feature type="transmembrane region" description="Helical" evidence="12">
    <location>
        <begin position="989"/>
        <end position="1010"/>
    </location>
</feature>
<dbReference type="EMBL" id="GDJX01017766">
    <property type="protein sequence ID" value="JAT50170.1"/>
    <property type="molecule type" value="Transcribed_RNA"/>
</dbReference>
<dbReference type="PANTHER" id="PTHR48061:SF2">
    <property type="entry name" value="RECEPTOR LIKE PROTEIN 30-LIKE"/>
    <property type="match status" value="1"/>
</dbReference>
<dbReference type="SMART" id="SM00369">
    <property type="entry name" value="LRR_TYP"/>
    <property type="match status" value="11"/>
</dbReference>
<reference evidence="15" key="1">
    <citation type="submission" date="2015-07" db="EMBL/GenBank/DDBJ databases">
        <title>Transcriptome Assembly of Anthurium amnicola.</title>
        <authorList>
            <person name="Suzuki J."/>
        </authorList>
    </citation>
    <scope>NUCLEOTIDE SEQUENCE</scope>
</reference>
<dbReference type="FunFam" id="3.80.10.10:FF:000213">
    <property type="entry name" value="Tyrosine-sulfated glycopeptide receptor 1"/>
    <property type="match status" value="1"/>
</dbReference>
<evidence type="ECO:0000256" key="11">
    <source>
        <dbReference type="ARBA" id="ARBA00023180"/>
    </source>
</evidence>
<evidence type="ECO:0000256" key="10">
    <source>
        <dbReference type="ARBA" id="ARBA00023170"/>
    </source>
</evidence>
<keyword evidence="3" id="KW-1003">Cell membrane</keyword>
<evidence type="ECO:0000256" key="4">
    <source>
        <dbReference type="ARBA" id="ARBA00022614"/>
    </source>
</evidence>
<comment type="similarity">
    <text evidence="2">Belongs to the RLP family.</text>
</comment>
<dbReference type="InterPro" id="IPR001611">
    <property type="entry name" value="Leu-rich_rpt"/>
</dbReference>
<organism evidence="15">
    <name type="scientific">Anthurium amnicola</name>
    <dbReference type="NCBI Taxonomy" id="1678845"/>
    <lineage>
        <taxon>Eukaryota</taxon>
        <taxon>Viridiplantae</taxon>
        <taxon>Streptophyta</taxon>
        <taxon>Embryophyta</taxon>
        <taxon>Tracheophyta</taxon>
        <taxon>Spermatophyta</taxon>
        <taxon>Magnoliopsida</taxon>
        <taxon>Liliopsida</taxon>
        <taxon>Araceae</taxon>
        <taxon>Pothoideae</taxon>
        <taxon>Potheae</taxon>
        <taxon>Anthurium</taxon>
    </lineage>
</organism>
<evidence type="ECO:0000256" key="6">
    <source>
        <dbReference type="ARBA" id="ARBA00022729"/>
    </source>
</evidence>
<evidence type="ECO:0000259" key="14">
    <source>
        <dbReference type="Pfam" id="PF08263"/>
    </source>
</evidence>
<dbReference type="GO" id="GO:0005886">
    <property type="term" value="C:plasma membrane"/>
    <property type="evidence" value="ECO:0007669"/>
    <property type="project" value="UniProtKB-SubCell"/>
</dbReference>
<dbReference type="Pfam" id="PF08263">
    <property type="entry name" value="LRRNT_2"/>
    <property type="match status" value="1"/>
</dbReference>
<accession>A0A1D1Y6B0</accession>
<dbReference type="Pfam" id="PF13855">
    <property type="entry name" value="LRR_8"/>
    <property type="match status" value="2"/>
</dbReference>
<dbReference type="InterPro" id="IPR046956">
    <property type="entry name" value="RLP23-like"/>
</dbReference>
<keyword evidence="10 15" id="KW-0675">Receptor</keyword>
<keyword evidence="11" id="KW-0325">Glycoprotein</keyword>
<dbReference type="Pfam" id="PF13516">
    <property type="entry name" value="LRR_6"/>
    <property type="match status" value="1"/>
</dbReference>